<keyword evidence="1" id="KW-0812">Transmembrane</keyword>
<dbReference type="Proteomes" id="UP000188268">
    <property type="component" value="Unassembled WGS sequence"/>
</dbReference>
<dbReference type="PANTHER" id="PTHR33133">
    <property type="entry name" value="OS08G0107100 PROTEIN-RELATED"/>
    <property type="match status" value="1"/>
</dbReference>
<keyword evidence="3" id="KW-1185">Reference proteome</keyword>
<keyword evidence="1" id="KW-1133">Transmembrane helix</keyword>
<feature type="transmembrane region" description="Helical" evidence="1">
    <location>
        <begin position="91"/>
        <end position="121"/>
    </location>
</feature>
<proteinExistence type="predicted"/>
<sequence>MATPQPLPPQPFQIDLWTNLCESKRITKAHSRHFLALSVLFLLPLAFSFSVYPYIYQLFSESSAPTVETHLSFLFLPYNQETPIPLPTKPIIFSVIYALFLLIFTSLATGSITYSVFHGFYGRPVKLISALKSALTSFPRLLSTYIVSELIVSGLFLLLALILIAMLKTIDFLGFQIHYSSPKFTSLLLFLLVIFLCFVIYLQVNWIFAPVIAVIESSWGLKSLKRSKYLVKGTRWVSLSMLLFYGFLSGILGWLISARWDDSSADQWKNWLFVLHIVWTSTCYLLILLSNFAATTVFYMYSKAIHGELAWEIAQEFATEYVSLPFDDGKVPHVVSVVYG</sequence>
<organism evidence="2 3">
    <name type="scientific">Corchorus capsularis</name>
    <name type="common">Jute</name>
    <dbReference type="NCBI Taxonomy" id="210143"/>
    <lineage>
        <taxon>Eukaryota</taxon>
        <taxon>Viridiplantae</taxon>
        <taxon>Streptophyta</taxon>
        <taxon>Embryophyta</taxon>
        <taxon>Tracheophyta</taxon>
        <taxon>Spermatophyta</taxon>
        <taxon>Magnoliopsida</taxon>
        <taxon>eudicotyledons</taxon>
        <taxon>Gunneridae</taxon>
        <taxon>Pentapetalae</taxon>
        <taxon>rosids</taxon>
        <taxon>malvids</taxon>
        <taxon>Malvales</taxon>
        <taxon>Malvaceae</taxon>
        <taxon>Grewioideae</taxon>
        <taxon>Apeibeae</taxon>
        <taxon>Corchorus</taxon>
    </lineage>
</organism>
<protein>
    <recommendedName>
        <fullName evidence="4">Transmembrane protein</fullName>
    </recommendedName>
</protein>
<evidence type="ECO:0000313" key="2">
    <source>
        <dbReference type="EMBL" id="OMO93352.1"/>
    </source>
</evidence>
<feature type="transmembrane region" description="Helical" evidence="1">
    <location>
        <begin position="236"/>
        <end position="257"/>
    </location>
</feature>
<evidence type="ECO:0000256" key="1">
    <source>
        <dbReference type="SAM" id="Phobius"/>
    </source>
</evidence>
<dbReference type="AlphaFoldDB" id="A0A1R3JEW3"/>
<reference evidence="2 3" key="1">
    <citation type="submission" date="2013-09" db="EMBL/GenBank/DDBJ databases">
        <title>Corchorus capsularis genome sequencing.</title>
        <authorList>
            <person name="Alam M."/>
            <person name="Haque M.S."/>
            <person name="Islam M.S."/>
            <person name="Emdad E.M."/>
            <person name="Islam M.M."/>
            <person name="Ahmed B."/>
            <person name="Halim A."/>
            <person name="Hossen Q.M.M."/>
            <person name="Hossain M.Z."/>
            <person name="Ahmed R."/>
            <person name="Khan M.M."/>
            <person name="Islam R."/>
            <person name="Rashid M.M."/>
            <person name="Khan S.A."/>
            <person name="Rahman M.S."/>
            <person name="Alam M."/>
        </authorList>
    </citation>
    <scope>NUCLEOTIDE SEQUENCE [LARGE SCALE GENOMIC DNA]</scope>
    <source>
        <strain evidence="3">cv. CVL-1</strain>
        <tissue evidence="2">Whole seedling</tissue>
    </source>
</reference>
<gene>
    <name evidence="2" type="ORF">CCACVL1_06531</name>
</gene>
<evidence type="ECO:0000313" key="3">
    <source>
        <dbReference type="Proteomes" id="UP000188268"/>
    </source>
</evidence>
<dbReference type="OMA" id="FYMYCKA"/>
<feature type="transmembrane region" description="Helical" evidence="1">
    <location>
        <begin position="142"/>
        <end position="167"/>
    </location>
</feature>
<comment type="caution">
    <text evidence="2">The sequence shown here is derived from an EMBL/GenBank/DDBJ whole genome shotgun (WGS) entry which is preliminary data.</text>
</comment>
<accession>A0A1R3JEW3</accession>
<feature type="transmembrane region" description="Helical" evidence="1">
    <location>
        <begin position="34"/>
        <end position="55"/>
    </location>
</feature>
<dbReference type="OrthoDB" id="1934322at2759"/>
<feature type="transmembrane region" description="Helical" evidence="1">
    <location>
        <begin position="187"/>
        <end position="215"/>
    </location>
</feature>
<dbReference type="PANTHER" id="PTHR33133:SF7">
    <property type="entry name" value="F26K24.10 PROTEIN-RELATED"/>
    <property type="match status" value="1"/>
</dbReference>
<feature type="transmembrane region" description="Helical" evidence="1">
    <location>
        <begin position="277"/>
        <end position="301"/>
    </location>
</feature>
<keyword evidence="1" id="KW-0472">Membrane</keyword>
<dbReference type="Gramene" id="OMO93352">
    <property type="protein sequence ID" value="OMO93352"/>
    <property type="gene ID" value="CCACVL1_06531"/>
</dbReference>
<dbReference type="EMBL" id="AWWV01008086">
    <property type="protein sequence ID" value="OMO93352.1"/>
    <property type="molecule type" value="Genomic_DNA"/>
</dbReference>
<name>A0A1R3JEW3_COCAP</name>
<dbReference type="STRING" id="210143.A0A1R3JEW3"/>
<evidence type="ECO:0008006" key="4">
    <source>
        <dbReference type="Google" id="ProtNLM"/>
    </source>
</evidence>